<gene>
    <name evidence="4" type="ORF">THTE_2382</name>
</gene>
<dbReference type="Pfam" id="PF07589">
    <property type="entry name" value="PEP-CTERM"/>
    <property type="match status" value="1"/>
</dbReference>
<evidence type="ECO:0000256" key="1">
    <source>
        <dbReference type="SAM" id="Phobius"/>
    </source>
</evidence>
<evidence type="ECO:0000259" key="3">
    <source>
        <dbReference type="Pfam" id="PF07589"/>
    </source>
</evidence>
<dbReference type="NCBIfam" id="TIGR02595">
    <property type="entry name" value="PEP_CTERM"/>
    <property type="match status" value="1"/>
</dbReference>
<dbReference type="KEGG" id="ttf:THTE_2382"/>
<protein>
    <recommendedName>
        <fullName evidence="3">Ice-binding protein C-terminal domain-containing protein</fullName>
    </recommendedName>
</protein>
<proteinExistence type="predicted"/>
<sequence length="292" mass="31531">MRRYLVSVIAAAIVVCAASQASAAIYPWEAIDWTGQYVTTIKFINYEVVWNPATGFKDAAYQPQVNDVVYQLLKATEIYWEVPGSGLVLKWQDSVGDGEITAYAVAKVTDVVASGNKREYTFGPVTTSSDYTDQLGYTWKADEVVAIYFDTNENFGVNYLTRQQDRESATDGILFATFGFGAAVDFNRGGATGINTELTSTLNLNTGTISSSGVLNVKSVGSSFVDVVFLPIGQYSATFENSVQSGGNSKWPLSSNDPFRIRPTPEPGTLSALLGIVAAGAIGFLRRRRIGA</sequence>
<accession>A0A286RGA7</accession>
<reference evidence="4 5" key="1">
    <citation type="journal article" name="Front. Microbiol.">
        <title>Sugar Metabolism of the First Thermophilic Planctomycete Thermogutta terrifontis: Comparative Genomic and Transcriptomic Approaches.</title>
        <authorList>
            <person name="Elcheninov A.G."/>
            <person name="Menzel P."/>
            <person name="Gudbergsdottir S.R."/>
            <person name="Slesarev A.I."/>
            <person name="Kadnikov V.V."/>
            <person name="Krogh A."/>
            <person name="Bonch-Osmolovskaya E.A."/>
            <person name="Peng X."/>
            <person name="Kublanov I.V."/>
        </authorList>
    </citation>
    <scope>NUCLEOTIDE SEQUENCE [LARGE SCALE GENOMIC DNA]</scope>
    <source>
        <strain evidence="4 5">R1</strain>
    </source>
</reference>
<keyword evidence="5" id="KW-1185">Reference proteome</keyword>
<organism evidence="4 5">
    <name type="scientific">Thermogutta terrifontis</name>
    <dbReference type="NCBI Taxonomy" id="1331910"/>
    <lineage>
        <taxon>Bacteria</taxon>
        <taxon>Pseudomonadati</taxon>
        <taxon>Planctomycetota</taxon>
        <taxon>Planctomycetia</taxon>
        <taxon>Pirellulales</taxon>
        <taxon>Thermoguttaceae</taxon>
        <taxon>Thermogutta</taxon>
    </lineage>
</organism>
<feature type="domain" description="Ice-binding protein C-terminal" evidence="3">
    <location>
        <begin position="263"/>
        <end position="289"/>
    </location>
</feature>
<keyword evidence="1" id="KW-1133">Transmembrane helix</keyword>
<evidence type="ECO:0000313" key="4">
    <source>
        <dbReference type="EMBL" id="ASV74984.1"/>
    </source>
</evidence>
<keyword evidence="1" id="KW-0472">Membrane</keyword>
<evidence type="ECO:0000256" key="2">
    <source>
        <dbReference type="SAM" id="SignalP"/>
    </source>
</evidence>
<feature type="transmembrane region" description="Helical" evidence="1">
    <location>
        <begin position="268"/>
        <end position="285"/>
    </location>
</feature>
<dbReference type="Proteomes" id="UP000215086">
    <property type="component" value="Chromosome"/>
</dbReference>
<evidence type="ECO:0000313" key="5">
    <source>
        <dbReference type="Proteomes" id="UP000215086"/>
    </source>
</evidence>
<dbReference type="RefSeq" id="WP_095415169.1">
    <property type="nucleotide sequence ID" value="NZ_CP018477.1"/>
</dbReference>
<name>A0A286RGA7_9BACT</name>
<feature type="signal peptide" evidence="2">
    <location>
        <begin position="1"/>
        <end position="23"/>
    </location>
</feature>
<dbReference type="AlphaFoldDB" id="A0A286RGA7"/>
<keyword evidence="2" id="KW-0732">Signal</keyword>
<keyword evidence="1" id="KW-0812">Transmembrane</keyword>
<dbReference type="InterPro" id="IPR013424">
    <property type="entry name" value="Ice-binding_C"/>
</dbReference>
<dbReference type="EMBL" id="CP018477">
    <property type="protein sequence ID" value="ASV74984.1"/>
    <property type="molecule type" value="Genomic_DNA"/>
</dbReference>
<feature type="chain" id="PRO_5012922489" description="Ice-binding protein C-terminal domain-containing protein" evidence="2">
    <location>
        <begin position="24"/>
        <end position="292"/>
    </location>
</feature>
<dbReference type="OrthoDB" id="10021201at2"/>